<evidence type="ECO:0000256" key="1">
    <source>
        <dbReference type="SAM" id="SignalP"/>
    </source>
</evidence>
<dbReference type="STRING" id="282301.A0A267ESU1"/>
<protein>
    <recommendedName>
        <fullName evidence="2">Fibrinogen C-terminal domain-containing protein</fullName>
    </recommendedName>
</protein>
<dbReference type="AlphaFoldDB" id="A0A267ESU1"/>
<proteinExistence type="predicted"/>
<reference evidence="3 4" key="1">
    <citation type="submission" date="2017-06" db="EMBL/GenBank/DDBJ databases">
        <title>A platform for efficient transgenesis in Macrostomum lignano, a flatworm model organism for stem cell research.</title>
        <authorList>
            <person name="Berezikov E."/>
        </authorList>
    </citation>
    <scope>NUCLEOTIDE SEQUENCE [LARGE SCALE GENOMIC DNA]</scope>
    <source>
        <strain evidence="3">DV1</strain>
        <tissue evidence="3">Whole organism</tissue>
    </source>
</reference>
<dbReference type="GO" id="GO:0005615">
    <property type="term" value="C:extracellular space"/>
    <property type="evidence" value="ECO:0007669"/>
    <property type="project" value="TreeGrafter"/>
</dbReference>
<dbReference type="InterPro" id="IPR036056">
    <property type="entry name" value="Fibrinogen-like_C"/>
</dbReference>
<dbReference type="PROSITE" id="PS51406">
    <property type="entry name" value="FIBRINOGEN_C_2"/>
    <property type="match status" value="1"/>
</dbReference>
<accession>A0A267ESU1</accession>
<name>A0A267ESU1_9PLAT</name>
<dbReference type="InterPro" id="IPR002181">
    <property type="entry name" value="Fibrinogen_a/b/g_C_dom"/>
</dbReference>
<sequence length="596" mass="67667">MSSAAQVAVAALLLIFCSLVAAQLPQRASTASSKPRFVTQLNVSGCPLVVYDSGEHALEIEPIMCVTGAIEKQPLKLDLISQILYIRVPMLLWDADMLAQAGLQLRNVSLKPVRFATVTNIGAVATKSSVIGFEWSSNHSAGVLKIGINNTEAALMMMTRETSPTDALDQVQLKVTILSNRKFRQVTLRPVARNRGFTELSLLSARYELETCSDIKFVLLMHHRNRQVRVFQRLDSRGAYYIEPLLWSVDKSTYGPVEYDYGRNMHYLKLDLVLQDEATLDAVRTQLAELSPRSVEFMRLWAVERSVSSLLSSRFEVGPLMVSADWKFAQLRLYCRSIKQCTNLKSNVMTKDPFAFWYHINWHPTSIVNSDCLFKSDSTVSSGKTESSTDAISCSRSASCAYLRSLARSGDLSFGKLKRLADGRWFFIIQQRVSAEESFRRTLASYIRGFGNENNFWIGLNRIASLTDGGATLRVEMKLWNGTEWYAEYSNFTVEGVGSMYRMTYREMLRDKSNAKHDAMQYHKGMQFSTINVDNDRDRRKSCSNAYGGGGWWFNSCYHFNPNGLFPTSPTINLKYMLWHSDRWMSIRLVRLMVQL</sequence>
<dbReference type="Gene3D" id="3.90.215.10">
    <property type="entry name" value="Gamma Fibrinogen, chain A, domain 1"/>
    <property type="match status" value="1"/>
</dbReference>
<feature type="domain" description="Fibrinogen C-terminal" evidence="2">
    <location>
        <begin position="385"/>
        <end position="596"/>
    </location>
</feature>
<evidence type="ECO:0000313" key="3">
    <source>
        <dbReference type="EMBL" id="PAA63927.1"/>
    </source>
</evidence>
<feature type="chain" id="PRO_5013283724" description="Fibrinogen C-terminal domain-containing protein" evidence="1">
    <location>
        <begin position="23"/>
        <end position="596"/>
    </location>
</feature>
<dbReference type="OrthoDB" id="6121324at2759"/>
<dbReference type="PANTHER" id="PTHR19143:SF444">
    <property type="entry name" value="PROTEIN SCABROUS"/>
    <property type="match status" value="1"/>
</dbReference>
<dbReference type="Pfam" id="PF00147">
    <property type="entry name" value="Fibrinogen_C"/>
    <property type="match status" value="1"/>
</dbReference>
<dbReference type="SUPFAM" id="SSF56496">
    <property type="entry name" value="Fibrinogen C-terminal domain-like"/>
    <property type="match status" value="1"/>
</dbReference>
<dbReference type="Proteomes" id="UP000215902">
    <property type="component" value="Unassembled WGS sequence"/>
</dbReference>
<dbReference type="InterPro" id="IPR050373">
    <property type="entry name" value="Fibrinogen_C-term_domain"/>
</dbReference>
<keyword evidence="1" id="KW-0732">Signal</keyword>
<dbReference type="EMBL" id="NIVC01001802">
    <property type="protein sequence ID" value="PAA63927.1"/>
    <property type="molecule type" value="Genomic_DNA"/>
</dbReference>
<dbReference type="InterPro" id="IPR014716">
    <property type="entry name" value="Fibrinogen_a/b/g_C_1"/>
</dbReference>
<comment type="caution">
    <text evidence="3">The sequence shown here is derived from an EMBL/GenBank/DDBJ whole genome shotgun (WGS) entry which is preliminary data.</text>
</comment>
<organism evidence="3 4">
    <name type="scientific">Macrostomum lignano</name>
    <dbReference type="NCBI Taxonomy" id="282301"/>
    <lineage>
        <taxon>Eukaryota</taxon>
        <taxon>Metazoa</taxon>
        <taxon>Spiralia</taxon>
        <taxon>Lophotrochozoa</taxon>
        <taxon>Platyhelminthes</taxon>
        <taxon>Rhabditophora</taxon>
        <taxon>Macrostomorpha</taxon>
        <taxon>Macrostomida</taxon>
        <taxon>Macrostomidae</taxon>
        <taxon>Macrostomum</taxon>
    </lineage>
</organism>
<evidence type="ECO:0000313" key="4">
    <source>
        <dbReference type="Proteomes" id="UP000215902"/>
    </source>
</evidence>
<dbReference type="PANTHER" id="PTHR19143">
    <property type="entry name" value="FIBRINOGEN/TENASCIN/ANGIOPOEITIN"/>
    <property type="match status" value="1"/>
</dbReference>
<dbReference type="SMART" id="SM00186">
    <property type="entry name" value="FBG"/>
    <property type="match status" value="1"/>
</dbReference>
<gene>
    <name evidence="3" type="ORF">BOX15_Mlig015699g2</name>
</gene>
<evidence type="ECO:0000259" key="2">
    <source>
        <dbReference type="PROSITE" id="PS51406"/>
    </source>
</evidence>
<feature type="signal peptide" evidence="1">
    <location>
        <begin position="1"/>
        <end position="22"/>
    </location>
</feature>
<keyword evidence="4" id="KW-1185">Reference proteome</keyword>